<proteinExistence type="predicted"/>
<accession>A0ABQ3WMT5</accession>
<feature type="region of interest" description="Disordered" evidence="1">
    <location>
        <begin position="1"/>
        <end position="26"/>
    </location>
</feature>
<comment type="caution">
    <text evidence="2">The sequence shown here is derived from an EMBL/GenBank/DDBJ whole genome shotgun (WGS) entry which is preliminary data.</text>
</comment>
<reference evidence="2" key="1">
    <citation type="submission" date="2021-01" db="EMBL/GenBank/DDBJ databases">
        <title>Whole genome shotgun sequence of Actinoplanes capillaceus NBRC 16408.</title>
        <authorList>
            <person name="Komaki H."/>
            <person name="Tamura T."/>
        </authorList>
    </citation>
    <scope>NUCLEOTIDE SEQUENCE [LARGE SCALE GENOMIC DNA]</scope>
    <source>
        <strain evidence="2">NBRC 16408</strain>
    </source>
</reference>
<name>A0ABQ3WMT5_9ACTN</name>
<sequence>MSASTAARAFADGTKAATPALPRRADRYRYQPDGKTKVLRMARTVATGSDKNARHAIIR</sequence>
<dbReference type="EMBL" id="BOMF01000093">
    <property type="protein sequence ID" value="GID47569.1"/>
    <property type="molecule type" value="Genomic_DNA"/>
</dbReference>
<organism evidence="2">
    <name type="scientific">Actinoplanes campanulatus</name>
    <dbReference type="NCBI Taxonomy" id="113559"/>
    <lineage>
        <taxon>Bacteria</taxon>
        <taxon>Bacillati</taxon>
        <taxon>Actinomycetota</taxon>
        <taxon>Actinomycetes</taxon>
        <taxon>Micromonosporales</taxon>
        <taxon>Micromonosporaceae</taxon>
        <taxon>Actinoplanes</taxon>
    </lineage>
</organism>
<evidence type="ECO:0000313" key="2">
    <source>
        <dbReference type="EMBL" id="GID47569.1"/>
    </source>
</evidence>
<gene>
    <name evidence="2" type="ORF">Aca07nite_48440</name>
</gene>
<evidence type="ECO:0000256" key="1">
    <source>
        <dbReference type="SAM" id="MobiDB-lite"/>
    </source>
</evidence>
<protein>
    <submittedName>
        <fullName evidence="2">Uncharacterized protein</fullName>
    </submittedName>
</protein>